<dbReference type="SFLD" id="SFLDS00003">
    <property type="entry name" value="Haloacid_Dehalogenase"/>
    <property type="match status" value="1"/>
</dbReference>
<dbReference type="Gene3D" id="1.10.150.240">
    <property type="entry name" value="Putative phosphatase, domain 2"/>
    <property type="match status" value="1"/>
</dbReference>
<dbReference type="InterPro" id="IPR023198">
    <property type="entry name" value="PGP-like_dom2"/>
</dbReference>
<keyword evidence="2" id="KW-1185">Reference proteome</keyword>
<proteinExistence type="predicted"/>
<dbReference type="Pfam" id="PF00702">
    <property type="entry name" value="Hydrolase"/>
    <property type="match status" value="1"/>
</dbReference>
<name>A0ABY8URU2_TETOB</name>
<dbReference type="InterPro" id="IPR036412">
    <property type="entry name" value="HAD-like_sf"/>
</dbReference>
<gene>
    <name evidence="1" type="ORF">OEZ85_000140</name>
</gene>
<sequence length="314" mass="33776">MQSTLGARARCPATQRAAAVSRHSQRSVVRSRASVTAKALPEALLFDCDGVLVDTERDGHRVSFNDAFKQKGLDHTWGVELYGELLEIGGGKERMTKYFKDVEDQEPFKSTKDPEARKTLVAELHKLKTDLFMQLVETGAMPLRPGVRRLVEEAVAAAEAHVGCKAVAMPLRPGVRRLVEEAVAAGVPVAVCSTSNERAVSTIVRVMLGDKVASIMRVFAGDVVPKKKPDPAIYLLAAKELGVNPARCVVVEDSRIGLQAAKAAGMTCVVTKSSYTQNEDFGSADAVHDCIGEAGEERFSLADLSKMLEVNAAA</sequence>
<dbReference type="PANTHER" id="PTHR42896:SF2">
    <property type="entry name" value="CBBY-LIKE PROTEIN"/>
    <property type="match status" value="1"/>
</dbReference>
<protein>
    <submittedName>
        <fullName evidence="1">Uncharacterized protein</fullName>
    </submittedName>
</protein>
<dbReference type="SUPFAM" id="SSF56784">
    <property type="entry name" value="HAD-like"/>
    <property type="match status" value="1"/>
</dbReference>
<dbReference type="Gene3D" id="3.40.50.1000">
    <property type="entry name" value="HAD superfamily/HAD-like"/>
    <property type="match status" value="1"/>
</dbReference>
<reference evidence="1 2" key="1">
    <citation type="submission" date="2023-05" db="EMBL/GenBank/DDBJ databases">
        <title>A 100% complete, gapless, phased diploid assembly of the Scenedesmus obliquus UTEX 3031 genome.</title>
        <authorList>
            <person name="Biondi T.C."/>
            <person name="Hanschen E.R."/>
            <person name="Kwon T."/>
            <person name="Eng W."/>
            <person name="Kruse C.P.S."/>
            <person name="Koehler S.I."/>
            <person name="Kunde Y."/>
            <person name="Gleasner C.D."/>
            <person name="You Mak K.T."/>
            <person name="Polle J."/>
            <person name="Hovde B.T."/>
            <person name="Starkenburg S.R."/>
        </authorList>
    </citation>
    <scope>NUCLEOTIDE SEQUENCE [LARGE SCALE GENOMIC DNA]</scope>
    <source>
        <strain evidence="1 2">DOE0152z</strain>
    </source>
</reference>
<dbReference type="InterPro" id="IPR006439">
    <property type="entry name" value="HAD-SF_hydro_IA"/>
</dbReference>
<dbReference type="InterPro" id="IPR023214">
    <property type="entry name" value="HAD_sf"/>
</dbReference>
<dbReference type="SFLD" id="SFLDG01129">
    <property type="entry name" value="C1.5:_HAD__Beta-PGM__Phosphata"/>
    <property type="match status" value="1"/>
</dbReference>
<dbReference type="InterPro" id="IPR044999">
    <property type="entry name" value="CbbY-like"/>
</dbReference>
<organism evidence="1 2">
    <name type="scientific">Tetradesmus obliquus</name>
    <name type="common">Green alga</name>
    <name type="synonym">Acutodesmus obliquus</name>
    <dbReference type="NCBI Taxonomy" id="3088"/>
    <lineage>
        <taxon>Eukaryota</taxon>
        <taxon>Viridiplantae</taxon>
        <taxon>Chlorophyta</taxon>
        <taxon>core chlorophytes</taxon>
        <taxon>Chlorophyceae</taxon>
        <taxon>CS clade</taxon>
        <taxon>Sphaeropleales</taxon>
        <taxon>Scenedesmaceae</taxon>
        <taxon>Tetradesmus</taxon>
    </lineage>
</organism>
<accession>A0ABY8URU2</accession>
<dbReference type="Proteomes" id="UP001244341">
    <property type="component" value="Chromosome 16b"/>
</dbReference>
<evidence type="ECO:0000313" key="1">
    <source>
        <dbReference type="EMBL" id="WIA23378.1"/>
    </source>
</evidence>
<dbReference type="PANTHER" id="PTHR42896">
    <property type="entry name" value="XYLULOSE-1,5-BISPHOSPHATE (XUBP) PHOSPHATASE"/>
    <property type="match status" value="1"/>
</dbReference>
<dbReference type="NCBIfam" id="TIGR01509">
    <property type="entry name" value="HAD-SF-IA-v3"/>
    <property type="match status" value="1"/>
</dbReference>
<dbReference type="EMBL" id="CP126223">
    <property type="protein sequence ID" value="WIA23378.1"/>
    <property type="molecule type" value="Genomic_DNA"/>
</dbReference>
<evidence type="ECO:0000313" key="2">
    <source>
        <dbReference type="Proteomes" id="UP001244341"/>
    </source>
</evidence>